<keyword evidence="2" id="KW-1185">Reference proteome</keyword>
<evidence type="ECO:0000313" key="2">
    <source>
        <dbReference type="Proteomes" id="UP001230156"/>
    </source>
</evidence>
<name>A0ABU0YNZ0_9PROT</name>
<dbReference type="Gene3D" id="2.70.98.10">
    <property type="match status" value="1"/>
</dbReference>
<gene>
    <name evidence="1" type="ORF">Q8A70_14650</name>
</gene>
<protein>
    <recommendedName>
        <fullName evidence="3">DUF4432 family protein</fullName>
    </recommendedName>
</protein>
<reference evidence="2" key="1">
    <citation type="submission" date="2023-08" db="EMBL/GenBank/DDBJ databases">
        <title>Rhodospirillaceae gen. nov., a novel taxon isolated from the Yangtze River Yuezi River estuary sludge.</title>
        <authorList>
            <person name="Ruan L."/>
        </authorList>
    </citation>
    <scope>NUCLEOTIDE SEQUENCE [LARGE SCALE GENOMIC DNA]</scope>
    <source>
        <strain evidence="2">R-7</strain>
    </source>
</reference>
<sequence length="329" mass="36156">MSAVVLLENDQLRIVVDPMVGGTIRSVEHRGLGLSVLGKVPWKAETTPLDPATVTDERVWLSRYSGGWPILFPNGGDACTFHGVFHGFHGEASIAPWDMQMDDRAITLRRRFQTVPVEMEREITLDGDLLSIRETARAIGAEATVMWGHHPSFGSDLLDGPVEIQSNARGFMSDDNYDAPANPLRPGGKGRWPMVPSKTKNALFDLSRPREPLSAMTCLADFTGAWVTIRRLDNAVGIALSWDEAVFPYAWLWFELGGITDEPWKGQTRLIGVEPNTTWPANGLAEAEERGGHLLTLRPGREVTASVRLQVFKPNGAVRGVNPDGRVIG</sequence>
<dbReference type="InterPro" id="IPR011013">
    <property type="entry name" value="Gal_mutarotase_sf_dom"/>
</dbReference>
<accession>A0ABU0YNZ0</accession>
<dbReference type="SUPFAM" id="SSF74650">
    <property type="entry name" value="Galactose mutarotase-like"/>
    <property type="match status" value="1"/>
</dbReference>
<dbReference type="Proteomes" id="UP001230156">
    <property type="component" value="Unassembled WGS sequence"/>
</dbReference>
<organism evidence="1 2">
    <name type="scientific">Dongia sedimenti</name>
    <dbReference type="NCBI Taxonomy" id="3064282"/>
    <lineage>
        <taxon>Bacteria</taxon>
        <taxon>Pseudomonadati</taxon>
        <taxon>Pseudomonadota</taxon>
        <taxon>Alphaproteobacteria</taxon>
        <taxon>Rhodospirillales</taxon>
        <taxon>Dongiaceae</taxon>
        <taxon>Dongia</taxon>
    </lineage>
</organism>
<dbReference type="InterPro" id="IPR014718">
    <property type="entry name" value="GH-type_carb-bd"/>
</dbReference>
<evidence type="ECO:0008006" key="3">
    <source>
        <dbReference type="Google" id="ProtNLM"/>
    </source>
</evidence>
<proteinExistence type="predicted"/>
<dbReference type="EMBL" id="JAUYVI010000004">
    <property type="protein sequence ID" value="MDQ7248922.1"/>
    <property type="molecule type" value="Genomic_DNA"/>
</dbReference>
<evidence type="ECO:0000313" key="1">
    <source>
        <dbReference type="EMBL" id="MDQ7248922.1"/>
    </source>
</evidence>
<dbReference type="RefSeq" id="WP_379956403.1">
    <property type="nucleotide sequence ID" value="NZ_JAUYVI010000004.1"/>
</dbReference>
<comment type="caution">
    <text evidence="1">The sequence shown here is derived from an EMBL/GenBank/DDBJ whole genome shotgun (WGS) entry which is preliminary data.</text>
</comment>